<evidence type="ECO:0000313" key="2">
    <source>
        <dbReference type="EMBL" id="KDA02521.1"/>
    </source>
</evidence>
<dbReference type="Proteomes" id="UP000024942">
    <property type="component" value="Unassembled WGS sequence"/>
</dbReference>
<gene>
    <name evidence="2" type="ORF">HOC_09884</name>
</gene>
<feature type="signal peptide" evidence="1">
    <location>
        <begin position="1"/>
        <end position="24"/>
    </location>
</feature>
<evidence type="ECO:0000313" key="3">
    <source>
        <dbReference type="Proteomes" id="UP000024942"/>
    </source>
</evidence>
<evidence type="ECO:0000256" key="1">
    <source>
        <dbReference type="SAM" id="SignalP"/>
    </source>
</evidence>
<organism evidence="2 3">
    <name type="scientific">Hyphomonas oceanitis SCH89</name>
    <dbReference type="NCBI Taxonomy" id="1280953"/>
    <lineage>
        <taxon>Bacteria</taxon>
        <taxon>Pseudomonadati</taxon>
        <taxon>Pseudomonadota</taxon>
        <taxon>Alphaproteobacteria</taxon>
        <taxon>Hyphomonadales</taxon>
        <taxon>Hyphomonadaceae</taxon>
        <taxon>Hyphomonas</taxon>
    </lineage>
</organism>
<dbReference type="PROSITE" id="PS51257">
    <property type="entry name" value="PROKAR_LIPOPROTEIN"/>
    <property type="match status" value="1"/>
</dbReference>
<sequence>MCWRKAFVAAATLALAGCGQGVDAPEPAIPDESLTQSPQPAVSVDLTETVSDTRELLLRYAAQGSLTRLARLADQSDGFISNFNGQPHQEFWDLLRRTGLDPNLKLRELLDQSPGVRMVDGERWYVWPSLAARDANELIPEKLSFQERKELRELIGDDGIDLIRAGKGYPGMRTAIAEDGRWVYFVLGLDGEE</sequence>
<dbReference type="AlphaFoldDB" id="A0A059G6S4"/>
<accession>A0A059G6S4</accession>
<dbReference type="EMBL" id="ARYL01000013">
    <property type="protein sequence ID" value="KDA02521.1"/>
    <property type="molecule type" value="Genomic_DNA"/>
</dbReference>
<dbReference type="eggNOG" id="ENOG5032QXM">
    <property type="taxonomic scope" value="Bacteria"/>
</dbReference>
<keyword evidence="1" id="KW-0732">Signal</keyword>
<reference evidence="2 3" key="1">
    <citation type="journal article" date="2014" name="Antonie Van Leeuwenhoek">
        <title>Hyphomonas beringensis sp. nov. and Hyphomonas chukchiensis sp. nov., isolated from surface seawater of the Bering Sea and Chukchi Sea.</title>
        <authorList>
            <person name="Li C."/>
            <person name="Lai Q."/>
            <person name="Li G."/>
            <person name="Dong C."/>
            <person name="Wang J."/>
            <person name="Liao Y."/>
            <person name="Shao Z."/>
        </authorList>
    </citation>
    <scope>NUCLEOTIDE SEQUENCE [LARGE SCALE GENOMIC DNA]</scope>
    <source>
        <strain evidence="2 3">SCH89</strain>
    </source>
</reference>
<protein>
    <submittedName>
        <fullName evidence="2">Putative lipoprotein</fullName>
    </submittedName>
</protein>
<dbReference type="STRING" id="1280953.HOC_09884"/>
<comment type="caution">
    <text evidence="2">The sequence shown here is derived from an EMBL/GenBank/DDBJ whole genome shotgun (WGS) entry which is preliminary data.</text>
</comment>
<feature type="chain" id="PRO_5001578564" evidence="1">
    <location>
        <begin position="25"/>
        <end position="193"/>
    </location>
</feature>
<name>A0A059G6S4_9PROT</name>
<dbReference type="PATRIC" id="fig|1280953.3.peg.1997"/>
<dbReference type="RefSeq" id="WP_035538019.1">
    <property type="nucleotide sequence ID" value="NZ_ARYL01000013.1"/>
</dbReference>
<proteinExistence type="predicted"/>
<keyword evidence="3" id="KW-1185">Reference proteome</keyword>
<keyword evidence="2" id="KW-0449">Lipoprotein</keyword>
<dbReference type="OrthoDB" id="9809589at2"/>